<feature type="domain" description="TIL" evidence="3">
    <location>
        <begin position="38"/>
        <end position="91"/>
    </location>
</feature>
<proteinExistence type="predicted"/>
<dbReference type="HOGENOM" id="CLU_164979_0_0_1"/>
<evidence type="ECO:0000259" key="3">
    <source>
        <dbReference type="Pfam" id="PF01826"/>
    </source>
</evidence>
<gene>
    <name evidence="4" type="primary">Dvir\GJ20998</name>
    <name evidence="4" type="ORF">Dvir_GJ20998</name>
</gene>
<dbReference type="AlphaFoldDB" id="B4LP91"/>
<name>B4LP91_DROVI</name>
<protein>
    <recommendedName>
        <fullName evidence="3">TIL domain-containing protein</fullName>
    </recommendedName>
</protein>
<dbReference type="PANTHER" id="PTHR23259:SF70">
    <property type="entry name" value="ACCESSORY GLAND PROTEIN ACP62F-RELATED"/>
    <property type="match status" value="1"/>
</dbReference>
<dbReference type="Proteomes" id="UP000008792">
    <property type="component" value="Unassembled WGS sequence"/>
</dbReference>
<dbReference type="GO" id="GO:0030414">
    <property type="term" value="F:peptidase inhibitor activity"/>
    <property type="evidence" value="ECO:0007669"/>
    <property type="project" value="UniProtKB-KW"/>
</dbReference>
<dbReference type="SMR" id="B4LP91"/>
<dbReference type="FunCoup" id="B4LP91">
    <property type="interactions" value="3"/>
</dbReference>
<dbReference type="InterPro" id="IPR036084">
    <property type="entry name" value="Ser_inhib-like_sf"/>
</dbReference>
<keyword evidence="5" id="KW-1185">Reference proteome</keyword>
<dbReference type="PhylomeDB" id="B4LP91"/>
<dbReference type="InterPro" id="IPR051368">
    <property type="entry name" value="SerProtInhib-TIL_Domain"/>
</dbReference>
<organism evidence="4 5">
    <name type="scientific">Drosophila virilis</name>
    <name type="common">Fruit fly</name>
    <dbReference type="NCBI Taxonomy" id="7244"/>
    <lineage>
        <taxon>Eukaryota</taxon>
        <taxon>Metazoa</taxon>
        <taxon>Ecdysozoa</taxon>
        <taxon>Arthropoda</taxon>
        <taxon>Hexapoda</taxon>
        <taxon>Insecta</taxon>
        <taxon>Pterygota</taxon>
        <taxon>Neoptera</taxon>
        <taxon>Endopterygota</taxon>
        <taxon>Diptera</taxon>
        <taxon>Brachycera</taxon>
        <taxon>Muscomorpha</taxon>
        <taxon>Ephydroidea</taxon>
        <taxon>Drosophilidae</taxon>
        <taxon>Drosophila</taxon>
    </lineage>
</organism>
<evidence type="ECO:0000256" key="2">
    <source>
        <dbReference type="ARBA" id="ARBA00023157"/>
    </source>
</evidence>
<dbReference type="EMBL" id="CH940648">
    <property type="protein sequence ID" value="EDW60200.1"/>
    <property type="molecule type" value="Genomic_DNA"/>
</dbReference>
<reference evidence="4 5" key="1">
    <citation type="journal article" date="2007" name="Nature">
        <title>Evolution of genes and genomes on the Drosophila phylogeny.</title>
        <authorList>
            <consortium name="Drosophila 12 Genomes Consortium"/>
            <person name="Clark A.G."/>
            <person name="Eisen M.B."/>
            <person name="Smith D.R."/>
            <person name="Bergman C.M."/>
            <person name="Oliver B."/>
            <person name="Markow T.A."/>
            <person name="Kaufman T.C."/>
            <person name="Kellis M."/>
            <person name="Gelbart W."/>
            <person name="Iyer V.N."/>
            <person name="Pollard D.A."/>
            <person name="Sackton T.B."/>
            <person name="Larracuente A.M."/>
            <person name="Singh N.D."/>
            <person name="Abad J.P."/>
            <person name="Abt D.N."/>
            <person name="Adryan B."/>
            <person name="Aguade M."/>
            <person name="Akashi H."/>
            <person name="Anderson W.W."/>
            <person name="Aquadro C.F."/>
            <person name="Ardell D.H."/>
            <person name="Arguello R."/>
            <person name="Artieri C.G."/>
            <person name="Barbash D.A."/>
            <person name="Barker D."/>
            <person name="Barsanti P."/>
            <person name="Batterham P."/>
            <person name="Batzoglou S."/>
            <person name="Begun D."/>
            <person name="Bhutkar A."/>
            <person name="Blanco E."/>
            <person name="Bosak S.A."/>
            <person name="Bradley R.K."/>
            <person name="Brand A.D."/>
            <person name="Brent M.R."/>
            <person name="Brooks A.N."/>
            <person name="Brown R.H."/>
            <person name="Butlin R.K."/>
            <person name="Caggese C."/>
            <person name="Calvi B.R."/>
            <person name="Bernardo de Carvalho A."/>
            <person name="Caspi A."/>
            <person name="Castrezana S."/>
            <person name="Celniker S.E."/>
            <person name="Chang J.L."/>
            <person name="Chapple C."/>
            <person name="Chatterji S."/>
            <person name="Chinwalla A."/>
            <person name="Civetta A."/>
            <person name="Clifton S.W."/>
            <person name="Comeron J.M."/>
            <person name="Costello J.C."/>
            <person name="Coyne J.A."/>
            <person name="Daub J."/>
            <person name="David R.G."/>
            <person name="Delcher A.L."/>
            <person name="Delehaunty K."/>
            <person name="Do C.B."/>
            <person name="Ebling H."/>
            <person name="Edwards K."/>
            <person name="Eickbush T."/>
            <person name="Evans J.D."/>
            <person name="Filipski A."/>
            <person name="Findeiss S."/>
            <person name="Freyhult E."/>
            <person name="Fulton L."/>
            <person name="Fulton R."/>
            <person name="Garcia A.C."/>
            <person name="Gardiner A."/>
            <person name="Garfield D.A."/>
            <person name="Garvin B.E."/>
            <person name="Gibson G."/>
            <person name="Gilbert D."/>
            <person name="Gnerre S."/>
            <person name="Godfrey J."/>
            <person name="Good R."/>
            <person name="Gotea V."/>
            <person name="Gravely B."/>
            <person name="Greenberg A.J."/>
            <person name="Griffiths-Jones S."/>
            <person name="Gross S."/>
            <person name="Guigo R."/>
            <person name="Gustafson E.A."/>
            <person name="Haerty W."/>
            <person name="Hahn M.W."/>
            <person name="Halligan D.L."/>
            <person name="Halpern A.L."/>
            <person name="Halter G.M."/>
            <person name="Han M.V."/>
            <person name="Heger A."/>
            <person name="Hillier L."/>
            <person name="Hinrichs A.S."/>
            <person name="Holmes I."/>
            <person name="Hoskins R.A."/>
            <person name="Hubisz M.J."/>
            <person name="Hultmark D."/>
            <person name="Huntley M.A."/>
            <person name="Jaffe D.B."/>
            <person name="Jagadeeshan S."/>
            <person name="Jeck W.R."/>
            <person name="Johnson J."/>
            <person name="Jones C.D."/>
            <person name="Jordan W.C."/>
            <person name="Karpen G.H."/>
            <person name="Kataoka E."/>
            <person name="Keightley P.D."/>
            <person name="Kheradpour P."/>
            <person name="Kirkness E.F."/>
            <person name="Koerich L.B."/>
            <person name="Kristiansen K."/>
            <person name="Kudrna D."/>
            <person name="Kulathinal R.J."/>
            <person name="Kumar S."/>
            <person name="Kwok R."/>
            <person name="Lander E."/>
            <person name="Langley C.H."/>
            <person name="Lapoint R."/>
            <person name="Lazzaro B.P."/>
            <person name="Lee S.J."/>
            <person name="Levesque L."/>
            <person name="Li R."/>
            <person name="Lin C.F."/>
            <person name="Lin M.F."/>
            <person name="Lindblad-Toh K."/>
            <person name="Llopart A."/>
            <person name="Long M."/>
            <person name="Low L."/>
            <person name="Lozovsky E."/>
            <person name="Lu J."/>
            <person name="Luo M."/>
            <person name="Machado C.A."/>
            <person name="Makalowski W."/>
            <person name="Marzo M."/>
            <person name="Matsuda M."/>
            <person name="Matzkin L."/>
            <person name="McAllister B."/>
            <person name="McBride C.S."/>
            <person name="McKernan B."/>
            <person name="McKernan K."/>
            <person name="Mendez-Lago M."/>
            <person name="Minx P."/>
            <person name="Mollenhauer M.U."/>
            <person name="Montooth K."/>
            <person name="Mount S.M."/>
            <person name="Mu X."/>
            <person name="Myers E."/>
            <person name="Negre B."/>
            <person name="Newfeld S."/>
            <person name="Nielsen R."/>
            <person name="Noor M.A."/>
            <person name="O'Grady P."/>
            <person name="Pachter L."/>
            <person name="Papaceit M."/>
            <person name="Parisi M.J."/>
            <person name="Parisi M."/>
            <person name="Parts L."/>
            <person name="Pedersen J.S."/>
            <person name="Pesole G."/>
            <person name="Phillippy A.M."/>
            <person name="Ponting C.P."/>
            <person name="Pop M."/>
            <person name="Porcelli D."/>
            <person name="Powell J.R."/>
            <person name="Prohaska S."/>
            <person name="Pruitt K."/>
            <person name="Puig M."/>
            <person name="Quesneville H."/>
            <person name="Ram K.R."/>
            <person name="Rand D."/>
            <person name="Rasmussen M.D."/>
            <person name="Reed L.K."/>
            <person name="Reenan R."/>
            <person name="Reily A."/>
            <person name="Remington K.A."/>
            <person name="Rieger T.T."/>
            <person name="Ritchie M.G."/>
            <person name="Robin C."/>
            <person name="Rogers Y.H."/>
            <person name="Rohde C."/>
            <person name="Rozas J."/>
            <person name="Rubenfield M.J."/>
            <person name="Ruiz A."/>
            <person name="Russo S."/>
            <person name="Salzberg S.L."/>
            <person name="Sanchez-Gracia A."/>
            <person name="Saranga D.J."/>
            <person name="Sato H."/>
            <person name="Schaeffer S.W."/>
            <person name="Schatz M.C."/>
            <person name="Schlenke T."/>
            <person name="Schwartz R."/>
            <person name="Segarra C."/>
            <person name="Singh R.S."/>
            <person name="Sirot L."/>
            <person name="Sirota M."/>
            <person name="Sisneros N.B."/>
            <person name="Smith C.D."/>
            <person name="Smith T.F."/>
            <person name="Spieth J."/>
            <person name="Stage D.E."/>
            <person name="Stark A."/>
            <person name="Stephan W."/>
            <person name="Strausberg R.L."/>
            <person name="Strempel S."/>
            <person name="Sturgill D."/>
            <person name="Sutton G."/>
            <person name="Sutton G.G."/>
            <person name="Tao W."/>
            <person name="Teichmann S."/>
            <person name="Tobari Y.N."/>
            <person name="Tomimura Y."/>
            <person name="Tsolas J.M."/>
            <person name="Valente V.L."/>
            <person name="Venter E."/>
            <person name="Venter J.C."/>
            <person name="Vicario S."/>
            <person name="Vieira F.G."/>
            <person name="Vilella A.J."/>
            <person name="Villasante A."/>
            <person name="Walenz B."/>
            <person name="Wang J."/>
            <person name="Wasserman M."/>
            <person name="Watts T."/>
            <person name="Wilson D."/>
            <person name="Wilson R.K."/>
            <person name="Wing R.A."/>
            <person name="Wolfner M.F."/>
            <person name="Wong A."/>
            <person name="Wong G.K."/>
            <person name="Wu C.I."/>
            <person name="Wu G."/>
            <person name="Yamamoto D."/>
            <person name="Yang H.P."/>
            <person name="Yang S.P."/>
            <person name="Yorke J.A."/>
            <person name="Yoshida K."/>
            <person name="Zdobnov E."/>
            <person name="Zhang P."/>
            <person name="Zhang Y."/>
            <person name="Zimin A.V."/>
            <person name="Baldwin J."/>
            <person name="Abdouelleil A."/>
            <person name="Abdulkadir J."/>
            <person name="Abebe A."/>
            <person name="Abera B."/>
            <person name="Abreu J."/>
            <person name="Acer S.C."/>
            <person name="Aftuck L."/>
            <person name="Alexander A."/>
            <person name="An P."/>
            <person name="Anderson E."/>
            <person name="Anderson S."/>
            <person name="Arachi H."/>
            <person name="Azer M."/>
            <person name="Bachantsang P."/>
            <person name="Barry A."/>
            <person name="Bayul T."/>
            <person name="Berlin A."/>
            <person name="Bessette D."/>
            <person name="Bloom T."/>
            <person name="Blye J."/>
            <person name="Boguslavskiy L."/>
            <person name="Bonnet C."/>
            <person name="Boukhgalter B."/>
            <person name="Bourzgui I."/>
            <person name="Brown A."/>
            <person name="Cahill P."/>
            <person name="Channer S."/>
            <person name="Cheshatsang Y."/>
            <person name="Chuda L."/>
            <person name="Citroen M."/>
            <person name="Collymore A."/>
            <person name="Cooke P."/>
            <person name="Costello M."/>
            <person name="D'Aco K."/>
            <person name="Daza R."/>
            <person name="De Haan G."/>
            <person name="DeGray S."/>
            <person name="DeMaso C."/>
            <person name="Dhargay N."/>
            <person name="Dooley K."/>
            <person name="Dooley E."/>
            <person name="Doricent M."/>
            <person name="Dorje P."/>
            <person name="Dorjee K."/>
            <person name="Dupes A."/>
            <person name="Elong R."/>
            <person name="Falk J."/>
            <person name="Farina A."/>
            <person name="Faro S."/>
            <person name="Ferguson D."/>
            <person name="Fisher S."/>
            <person name="Foley C.D."/>
            <person name="Franke A."/>
            <person name="Friedrich D."/>
            <person name="Gadbois L."/>
            <person name="Gearin G."/>
            <person name="Gearin C.R."/>
            <person name="Giannoukos G."/>
            <person name="Goode T."/>
            <person name="Graham J."/>
            <person name="Grandbois E."/>
            <person name="Grewal S."/>
            <person name="Gyaltsen K."/>
            <person name="Hafez N."/>
            <person name="Hagos B."/>
            <person name="Hall J."/>
            <person name="Henson C."/>
            <person name="Hollinger A."/>
            <person name="Honan T."/>
            <person name="Huard M.D."/>
            <person name="Hughes L."/>
            <person name="Hurhula B."/>
            <person name="Husby M.E."/>
            <person name="Kamat A."/>
            <person name="Kanga B."/>
            <person name="Kashin S."/>
            <person name="Khazanovich D."/>
            <person name="Kisner P."/>
            <person name="Lance K."/>
            <person name="Lara M."/>
            <person name="Lee W."/>
            <person name="Lennon N."/>
            <person name="Letendre F."/>
            <person name="LeVine R."/>
            <person name="Lipovsky A."/>
            <person name="Liu X."/>
            <person name="Liu J."/>
            <person name="Liu S."/>
            <person name="Lokyitsang T."/>
            <person name="Lokyitsang Y."/>
            <person name="Lubonja R."/>
            <person name="Lui A."/>
            <person name="MacDonald P."/>
            <person name="Magnisalis V."/>
            <person name="Maru K."/>
            <person name="Matthews C."/>
            <person name="McCusker W."/>
            <person name="McDonough S."/>
            <person name="Mehta T."/>
            <person name="Meldrim J."/>
            <person name="Meneus L."/>
            <person name="Mihai O."/>
            <person name="Mihalev A."/>
            <person name="Mihova T."/>
            <person name="Mittelman R."/>
            <person name="Mlenga V."/>
            <person name="Montmayeur A."/>
            <person name="Mulrain L."/>
            <person name="Navidi A."/>
            <person name="Naylor J."/>
            <person name="Negash T."/>
            <person name="Nguyen T."/>
            <person name="Nguyen N."/>
            <person name="Nicol R."/>
            <person name="Norbu C."/>
            <person name="Norbu N."/>
            <person name="Novod N."/>
            <person name="O'Neill B."/>
            <person name="Osman S."/>
            <person name="Markiewicz E."/>
            <person name="Oyono O.L."/>
            <person name="Patti C."/>
            <person name="Phunkhang P."/>
            <person name="Pierre F."/>
            <person name="Priest M."/>
            <person name="Raghuraman S."/>
            <person name="Rege F."/>
            <person name="Reyes R."/>
            <person name="Rise C."/>
            <person name="Rogov P."/>
            <person name="Ross K."/>
            <person name="Ryan E."/>
            <person name="Settipalli S."/>
            <person name="Shea T."/>
            <person name="Sherpa N."/>
            <person name="Shi L."/>
            <person name="Shih D."/>
            <person name="Sparrow T."/>
            <person name="Spaulding J."/>
            <person name="Stalker J."/>
            <person name="Stange-Thomann N."/>
            <person name="Stavropoulos S."/>
            <person name="Stone C."/>
            <person name="Strader C."/>
            <person name="Tesfaye S."/>
            <person name="Thomson T."/>
            <person name="Thoulutsang Y."/>
            <person name="Thoulutsang D."/>
            <person name="Topham K."/>
            <person name="Topping I."/>
            <person name="Tsamla T."/>
            <person name="Vassiliev H."/>
            <person name="Vo A."/>
            <person name="Wangchuk T."/>
            <person name="Wangdi T."/>
            <person name="Weiand M."/>
            <person name="Wilkinson J."/>
            <person name="Wilson A."/>
            <person name="Yadav S."/>
            <person name="Young G."/>
            <person name="Yu Q."/>
            <person name="Zembek L."/>
            <person name="Zhong D."/>
            <person name="Zimmer A."/>
            <person name="Zwirko Z."/>
            <person name="Jaffe D.B."/>
            <person name="Alvarez P."/>
            <person name="Brockman W."/>
            <person name="Butler J."/>
            <person name="Chin C."/>
            <person name="Gnerre S."/>
            <person name="Grabherr M."/>
            <person name="Kleber M."/>
            <person name="Mauceli E."/>
            <person name="MacCallum I."/>
        </authorList>
    </citation>
    <scope>NUCLEOTIDE SEQUENCE [LARGE SCALE GENOMIC DNA]</scope>
    <source>
        <strain evidence="5">Tucson 15010-1051.87</strain>
    </source>
</reference>
<dbReference type="PANTHER" id="PTHR23259">
    <property type="entry name" value="RIDDLE"/>
    <property type="match status" value="1"/>
</dbReference>
<evidence type="ECO:0000313" key="4">
    <source>
        <dbReference type="EMBL" id="EDW60200.1"/>
    </source>
</evidence>
<dbReference type="CDD" id="cd19941">
    <property type="entry name" value="TIL"/>
    <property type="match status" value="1"/>
</dbReference>
<dbReference type="Pfam" id="PF01826">
    <property type="entry name" value="TIL"/>
    <property type="match status" value="1"/>
</dbReference>
<keyword evidence="1" id="KW-0646">Protease inhibitor</keyword>
<dbReference type="Gene3D" id="2.10.25.10">
    <property type="entry name" value="Laminin"/>
    <property type="match status" value="1"/>
</dbReference>
<evidence type="ECO:0000313" key="5">
    <source>
        <dbReference type="Proteomes" id="UP000008792"/>
    </source>
</evidence>
<dbReference type="OrthoDB" id="671595at2759"/>
<dbReference type="SUPFAM" id="SSF57567">
    <property type="entry name" value="Serine protease inhibitors"/>
    <property type="match status" value="1"/>
</dbReference>
<keyword evidence="2" id="KW-1015">Disulfide bond</keyword>
<dbReference type="KEGG" id="dvi:6625657"/>
<evidence type="ECO:0000256" key="1">
    <source>
        <dbReference type="ARBA" id="ARBA00022690"/>
    </source>
</evidence>
<accession>B4LP91</accession>
<dbReference type="InterPro" id="IPR002919">
    <property type="entry name" value="TIL_dom"/>
</dbReference>
<dbReference type="InParanoid" id="B4LP91"/>
<dbReference type="OMA" id="KYIWNPF"/>
<dbReference type="eggNOG" id="ENOG502T98Z">
    <property type="taxonomic scope" value="Eukaryota"/>
</dbReference>
<sequence>MLRLLLLFYCGALAVVMHHDDPEPDRHNYIWNPFSAFCGPNATSVRCGGVCPETCSHKSRSCSHHCGVPCVCKAGYVFSVSLLKCIRRSDCPPGEQQQEVQTHRVFQ</sequence>